<comment type="similarity">
    <text evidence="1">Belongs to the short-chain dehydrogenases/reductases (SDR) family.</text>
</comment>
<name>A0A1Z2SFZ4_VIBGA</name>
<dbReference type="PRINTS" id="PR00081">
    <property type="entry name" value="GDHRDH"/>
</dbReference>
<dbReference type="Gene3D" id="3.40.50.720">
    <property type="entry name" value="NAD(P)-binding Rossmann-like Domain"/>
    <property type="match status" value="1"/>
</dbReference>
<dbReference type="PRINTS" id="PR00080">
    <property type="entry name" value="SDRFAMILY"/>
</dbReference>
<dbReference type="EMBL" id="CP018835">
    <property type="protein sequence ID" value="ASA56075.1"/>
    <property type="molecule type" value="Genomic_DNA"/>
</dbReference>
<sequence>MTKQTSNRTALVTGATRGIGRGVALSLAAKGYDVAFCYRRDENLANQLASDISQYGVNALPIQADVAEYQDIESMFNQINYRFGHLDVLVNNAGITRDGLLATMSDDDLWAVIRTNLIGTMMCSREAVKMMMTQRHGCIINISSISATKPNKGQSNYAATKGGVESFTRALAVEVARKNIRVNCIAPGVIQTEMVGELLADSGDLIRKKLLAKRLGNPEDISKAVLYLADPENDFLTGEILSVNGGMMLL</sequence>
<dbReference type="InterPro" id="IPR002347">
    <property type="entry name" value="SDR_fam"/>
</dbReference>
<dbReference type="PANTHER" id="PTHR42879:SF2">
    <property type="entry name" value="3-OXOACYL-[ACYL-CARRIER-PROTEIN] REDUCTASE FABG"/>
    <property type="match status" value="1"/>
</dbReference>
<keyword evidence="2" id="KW-0560">Oxidoreductase</keyword>
<dbReference type="AlphaFoldDB" id="A0A1Z2SFZ4"/>
<gene>
    <name evidence="4" type="ORF">BSQ33_10450</name>
</gene>
<dbReference type="GO" id="GO:0016491">
    <property type="term" value="F:oxidoreductase activity"/>
    <property type="evidence" value="ECO:0007669"/>
    <property type="project" value="UniProtKB-KW"/>
</dbReference>
<protein>
    <submittedName>
        <fullName evidence="4">3-oxoacyl-ACP reductase</fullName>
    </submittedName>
</protein>
<dbReference type="RefSeq" id="WP_021019619.1">
    <property type="nucleotide sequence ID" value="NZ_CP018835.1"/>
</dbReference>
<dbReference type="SMART" id="SM00822">
    <property type="entry name" value="PKS_KR"/>
    <property type="match status" value="1"/>
</dbReference>
<dbReference type="NCBIfam" id="NF009466">
    <property type="entry name" value="PRK12826.1-2"/>
    <property type="match status" value="1"/>
</dbReference>
<dbReference type="InterPro" id="IPR020904">
    <property type="entry name" value="Sc_DH/Rdtase_CS"/>
</dbReference>
<organism evidence="4 5">
    <name type="scientific">Vibrio gazogenes</name>
    <dbReference type="NCBI Taxonomy" id="687"/>
    <lineage>
        <taxon>Bacteria</taxon>
        <taxon>Pseudomonadati</taxon>
        <taxon>Pseudomonadota</taxon>
        <taxon>Gammaproteobacteria</taxon>
        <taxon>Vibrionales</taxon>
        <taxon>Vibrionaceae</taxon>
        <taxon>Vibrio</taxon>
    </lineage>
</organism>
<evidence type="ECO:0000259" key="3">
    <source>
        <dbReference type="SMART" id="SM00822"/>
    </source>
</evidence>
<evidence type="ECO:0000256" key="1">
    <source>
        <dbReference type="ARBA" id="ARBA00006484"/>
    </source>
</evidence>
<dbReference type="InterPro" id="IPR036291">
    <property type="entry name" value="NAD(P)-bd_dom_sf"/>
</dbReference>
<evidence type="ECO:0000313" key="4">
    <source>
        <dbReference type="EMBL" id="ASA56075.1"/>
    </source>
</evidence>
<proteinExistence type="inferred from homology"/>
<dbReference type="Pfam" id="PF13561">
    <property type="entry name" value="adh_short_C2"/>
    <property type="match status" value="1"/>
</dbReference>
<dbReference type="FunFam" id="3.40.50.720:FF:000173">
    <property type="entry name" value="3-oxoacyl-[acyl-carrier protein] reductase"/>
    <property type="match status" value="1"/>
</dbReference>
<accession>A0A1Z2SFZ4</accession>
<feature type="domain" description="Ketoreductase" evidence="3">
    <location>
        <begin position="8"/>
        <end position="193"/>
    </location>
</feature>
<dbReference type="KEGG" id="vga:BSQ33_10450"/>
<reference evidence="4 5" key="1">
    <citation type="submission" date="2016-12" db="EMBL/GenBank/DDBJ databases">
        <authorList>
            <person name="Song W.-J."/>
            <person name="Kurnit D.M."/>
        </authorList>
    </citation>
    <scope>NUCLEOTIDE SEQUENCE [LARGE SCALE GENOMIC DNA]</scope>
    <source>
        <strain evidence="4 5">ATCC 43942</strain>
    </source>
</reference>
<dbReference type="PANTHER" id="PTHR42879">
    <property type="entry name" value="3-OXOACYL-(ACYL-CARRIER-PROTEIN) REDUCTASE"/>
    <property type="match status" value="1"/>
</dbReference>
<dbReference type="GO" id="GO:0032787">
    <property type="term" value="P:monocarboxylic acid metabolic process"/>
    <property type="evidence" value="ECO:0007669"/>
    <property type="project" value="UniProtKB-ARBA"/>
</dbReference>
<dbReference type="InterPro" id="IPR057326">
    <property type="entry name" value="KR_dom"/>
</dbReference>
<evidence type="ECO:0000313" key="5">
    <source>
        <dbReference type="Proteomes" id="UP000196708"/>
    </source>
</evidence>
<dbReference type="NCBIfam" id="NF005559">
    <property type="entry name" value="PRK07231.1"/>
    <property type="match status" value="1"/>
</dbReference>
<dbReference type="Proteomes" id="UP000196708">
    <property type="component" value="Chromosome 1"/>
</dbReference>
<dbReference type="PROSITE" id="PS00061">
    <property type="entry name" value="ADH_SHORT"/>
    <property type="match status" value="1"/>
</dbReference>
<dbReference type="InterPro" id="IPR050259">
    <property type="entry name" value="SDR"/>
</dbReference>
<dbReference type="SUPFAM" id="SSF51735">
    <property type="entry name" value="NAD(P)-binding Rossmann-fold domains"/>
    <property type="match status" value="1"/>
</dbReference>
<evidence type="ECO:0000256" key="2">
    <source>
        <dbReference type="ARBA" id="ARBA00023002"/>
    </source>
</evidence>
<dbReference type="OrthoDB" id="9804774at2"/>